<dbReference type="NCBIfam" id="NF000840">
    <property type="entry name" value="PRK00071.1-3"/>
    <property type="match status" value="1"/>
</dbReference>
<feature type="domain" description="Cytidyltransferase-like" evidence="12">
    <location>
        <begin position="11"/>
        <end position="181"/>
    </location>
</feature>
<dbReference type="NCBIfam" id="TIGR00125">
    <property type="entry name" value="cyt_tran_rel"/>
    <property type="match status" value="1"/>
</dbReference>
<evidence type="ECO:0000313" key="14">
    <source>
        <dbReference type="Proteomes" id="UP000292445"/>
    </source>
</evidence>
<sequence>MSASTAPRIGLLGGSFDPIHEAHLTLARTALAHLDAASVQLIPAAAPWQRQPLAATAEQRADMVALAIAGQPGLALNRIEIDRGGPSYTIDTLRALAGGTGTPAAGARYVWILGADQLANFCTWNEWQGIVALADLAVAGRPGTEPEPPAPLHAELARHGRTLHRLPMPEMAVSSSGIRRRLARGESVDGLVPPAVLRYITQHRLYQA</sequence>
<comment type="pathway">
    <text evidence="2 11">Cofactor biosynthesis; NAD(+) biosynthesis; deamido-NAD(+) from nicotinate D-ribonucleotide: step 1/1.</text>
</comment>
<organism evidence="13 14">
    <name type="scientific">Pigmentiphaga kullae</name>
    <dbReference type="NCBI Taxonomy" id="151784"/>
    <lineage>
        <taxon>Bacteria</taxon>
        <taxon>Pseudomonadati</taxon>
        <taxon>Pseudomonadota</taxon>
        <taxon>Betaproteobacteria</taxon>
        <taxon>Burkholderiales</taxon>
        <taxon>Alcaligenaceae</taxon>
        <taxon>Pigmentiphaga</taxon>
    </lineage>
</organism>
<evidence type="ECO:0000256" key="10">
    <source>
        <dbReference type="ARBA" id="ARBA00048721"/>
    </source>
</evidence>
<evidence type="ECO:0000256" key="1">
    <source>
        <dbReference type="ARBA" id="ARBA00002324"/>
    </source>
</evidence>
<accession>A0A4Q7NF69</accession>
<dbReference type="InterPro" id="IPR014729">
    <property type="entry name" value="Rossmann-like_a/b/a_fold"/>
</dbReference>
<keyword evidence="14" id="KW-1185">Reference proteome</keyword>
<dbReference type="Gene3D" id="3.40.50.620">
    <property type="entry name" value="HUPs"/>
    <property type="match status" value="1"/>
</dbReference>
<comment type="function">
    <text evidence="1 11">Catalyzes the reversible adenylation of nicotinate mononucleotide (NaMN) to nicotinic acid adenine dinucleotide (NaAD).</text>
</comment>
<keyword evidence="9 11" id="KW-0520">NAD</keyword>
<dbReference type="NCBIfam" id="TIGR00482">
    <property type="entry name" value="nicotinate (nicotinamide) nucleotide adenylyltransferase"/>
    <property type="match status" value="1"/>
</dbReference>
<gene>
    <name evidence="11" type="primary">nadD</name>
    <name evidence="13" type="ORF">EV675_4430</name>
</gene>
<dbReference type="Proteomes" id="UP000292445">
    <property type="component" value="Unassembled WGS sequence"/>
</dbReference>
<name>A0A4Q7NF69_9BURK</name>
<evidence type="ECO:0000256" key="8">
    <source>
        <dbReference type="ARBA" id="ARBA00022840"/>
    </source>
</evidence>
<keyword evidence="5 11" id="KW-0808">Transferase</keyword>
<evidence type="ECO:0000256" key="2">
    <source>
        <dbReference type="ARBA" id="ARBA00005019"/>
    </source>
</evidence>
<keyword evidence="6 11" id="KW-0548">Nucleotidyltransferase</keyword>
<comment type="caution">
    <text evidence="13">The sequence shown here is derived from an EMBL/GenBank/DDBJ whole genome shotgun (WGS) entry which is preliminary data.</text>
</comment>
<evidence type="ECO:0000256" key="9">
    <source>
        <dbReference type="ARBA" id="ARBA00023027"/>
    </source>
</evidence>
<evidence type="ECO:0000256" key="11">
    <source>
        <dbReference type="HAMAP-Rule" id="MF_00244"/>
    </source>
</evidence>
<proteinExistence type="inferred from homology"/>
<evidence type="ECO:0000313" key="13">
    <source>
        <dbReference type="EMBL" id="RZS81802.1"/>
    </source>
</evidence>
<evidence type="ECO:0000256" key="5">
    <source>
        <dbReference type="ARBA" id="ARBA00022679"/>
    </source>
</evidence>
<dbReference type="AlphaFoldDB" id="A0A4Q7NF69"/>
<protein>
    <recommendedName>
        <fullName evidence="11">Probable nicotinate-nucleotide adenylyltransferase</fullName>
        <ecNumber evidence="11">2.7.7.18</ecNumber>
    </recommendedName>
    <alternativeName>
        <fullName evidence="11">Deamido-NAD(+) diphosphorylase</fullName>
    </alternativeName>
    <alternativeName>
        <fullName evidence="11">Deamido-NAD(+) pyrophosphorylase</fullName>
    </alternativeName>
    <alternativeName>
        <fullName evidence="11">Nicotinate mononucleotide adenylyltransferase</fullName>
        <shortName evidence="11">NaMN adenylyltransferase</shortName>
    </alternativeName>
</protein>
<evidence type="ECO:0000259" key="12">
    <source>
        <dbReference type="Pfam" id="PF01467"/>
    </source>
</evidence>
<evidence type="ECO:0000256" key="3">
    <source>
        <dbReference type="ARBA" id="ARBA00009014"/>
    </source>
</evidence>
<dbReference type="UniPathway" id="UPA00253">
    <property type="reaction ID" value="UER00332"/>
</dbReference>
<keyword evidence="4 11" id="KW-0662">Pyridine nucleotide biosynthesis</keyword>
<dbReference type="Pfam" id="PF01467">
    <property type="entry name" value="CTP_transf_like"/>
    <property type="match status" value="1"/>
</dbReference>
<reference evidence="13 14" key="1">
    <citation type="submission" date="2019-02" db="EMBL/GenBank/DDBJ databases">
        <title>Genomic Encyclopedia of Type Strains, Phase IV (KMG-IV): sequencing the most valuable type-strain genomes for metagenomic binning, comparative biology and taxonomic classification.</title>
        <authorList>
            <person name="Goeker M."/>
        </authorList>
    </citation>
    <scope>NUCLEOTIDE SEQUENCE [LARGE SCALE GENOMIC DNA]</scope>
    <source>
        <strain evidence="13 14">K24</strain>
    </source>
</reference>
<dbReference type="GO" id="GO:0004515">
    <property type="term" value="F:nicotinate-nucleotide adenylyltransferase activity"/>
    <property type="evidence" value="ECO:0007669"/>
    <property type="project" value="UniProtKB-UniRule"/>
</dbReference>
<keyword evidence="7 11" id="KW-0547">Nucleotide-binding</keyword>
<dbReference type="GO" id="GO:0005524">
    <property type="term" value="F:ATP binding"/>
    <property type="evidence" value="ECO:0007669"/>
    <property type="project" value="UniProtKB-KW"/>
</dbReference>
<dbReference type="InterPro" id="IPR004821">
    <property type="entry name" value="Cyt_trans-like"/>
</dbReference>
<comment type="catalytic activity">
    <reaction evidence="10 11">
        <text>nicotinate beta-D-ribonucleotide + ATP + H(+) = deamido-NAD(+) + diphosphate</text>
        <dbReference type="Rhea" id="RHEA:22860"/>
        <dbReference type="ChEBI" id="CHEBI:15378"/>
        <dbReference type="ChEBI" id="CHEBI:30616"/>
        <dbReference type="ChEBI" id="CHEBI:33019"/>
        <dbReference type="ChEBI" id="CHEBI:57502"/>
        <dbReference type="ChEBI" id="CHEBI:58437"/>
        <dbReference type="EC" id="2.7.7.18"/>
    </reaction>
</comment>
<keyword evidence="8 11" id="KW-0067">ATP-binding</keyword>
<evidence type="ECO:0000256" key="7">
    <source>
        <dbReference type="ARBA" id="ARBA00022741"/>
    </source>
</evidence>
<dbReference type="HAMAP" id="MF_00244">
    <property type="entry name" value="NaMN_adenylyltr"/>
    <property type="match status" value="1"/>
</dbReference>
<dbReference type="EC" id="2.7.7.18" evidence="11"/>
<dbReference type="CDD" id="cd02165">
    <property type="entry name" value="NMNAT"/>
    <property type="match status" value="1"/>
</dbReference>
<dbReference type="InterPro" id="IPR005248">
    <property type="entry name" value="NadD/NMNAT"/>
</dbReference>
<dbReference type="SUPFAM" id="SSF52374">
    <property type="entry name" value="Nucleotidylyl transferase"/>
    <property type="match status" value="1"/>
</dbReference>
<dbReference type="GO" id="GO:0009435">
    <property type="term" value="P:NAD+ biosynthetic process"/>
    <property type="evidence" value="ECO:0007669"/>
    <property type="project" value="UniProtKB-UniRule"/>
</dbReference>
<dbReference type="EMBL" id="SGXC01000002">
    <property type="protein sequence ID" value="RZS81802.1"/>
    <property type="molecule type" value="Genomic_DNA"/>
</dbReference>
<dbReference type="PANTHER" id="PTHR39321">
    <property type="entry name" value="NICOTINATE-NUCLEOTIDE ADENYLYLTRANSFERASE-RELATED"/>
    <property type="match status" value="1"/>
</dbReference>
<evidence type="ECO:0000256" key="6">
    <source>
        <dbReference type="ARBA" id="ARBA00022695"/>
    </source>
</evidence>
<dbReference type="PANTHER" id="PTHR39321:SF3">
    <property type="entry name" value="PHOSPHOPANTETHEINE ADENYLYLTRANSFERASE"/>
    <property type="match status" value="1"/>
</dbReference>
<comment type="similarity">
    <text evidence="3 11">Belongs to the NadD family.</text>
</comment>
<evidence type="ECO:0000256" key="4">
    <source>
        <dbReference type="ARBA" id="ARBA00022642"/>
    </source>
</evidence>
<dbReference type="RefSeq" id="WP_242621539.1">
    <property type="nucleotide sequence ID" value="NZ_SGXC01000002.1"/>
</dbReference>